<dbReference type="EMBL" id="CP017555">
    <property type="protein sequence ID" value="AOW03201.1"/>
    <property type="molecule type" value="Genomic_DNA"/>
</dbReference>
<evidence type="ECO:0000313" key="2">
    <source>
        <dbReference type="EMBL" id="AOW03201.1"/>
    </source>
</evidence>
<evidence type="ECO:0000313" key="3">
    <source>
        <dbReference type="Proteomes" id="UP000182444"/>
    </source>
</evidence>
<reference evidence="2 3" key="1">
    <citation type="journal article" date="2016" name="PLoS ONE">
        <title>Sequence Assembly of Yarrowia lipolytica Strain W29/CLIB89 Shows Transposable Element Diversity.</title>
        <authorList>
            <person name="Magnan C."/>
            <person name="Yu J."/>
            <person name="Chang I."/>
            <person name="Jahn E."/>
            <person name="Kanomata Y."/>
            <person name="Wu J."/>
            <person name="Zeller M."/>
            <person name="Oakes M."/>
            <person name="Baldi P."/>
            <person name="Sandmeyer S."/>
        </authorList>
    </citation>
    <scope>NUCLEOTIDE SEQUENCE [LARGE SCALE GENOMIC DNA]</scope>
    <source>
        <strain evidence="3">CLIB89(W29)</strain>
    </source>
</reference>
<dbReference type="Proteomes" id="UP000182444">
    <property type="component" value="Chromosome 1C"/>
</dbReference>
<accession>A0A1D8NC44</accession>
<feature type="region of interest" description="Disordered" evidence="1">
    <location>
        <begin position="1"/>
        <end position="25"/>
    </location>
</feature>
<dbReference type="GeneID" id="94583138"/>
<feature type="compositionally biased region" description="Basic and acidic residues" evidence="1">
    <location>
        <begin position="14"/>
        <end position="25"/>
    </location>
</feature>
<protein>
    <submittedName>
        <fullName evidence="2">Uncharacterized protein</fullName>
    </submittedName>
</protein>
<sequence>MQKIVRKCNSIQHPKQEQESCNKISKTQDKQTKIIGSFQIEAQIILNPSSFFLSFFPHNNPPKMHVLIIFL</sequence>
<gene>
    <name evidence="2" type="ORF">YALI1_C29595g</name>
</gene>
<dbReference type="VEuPathDB" id="FungiDB:YALI1_C29595g"/>
<dbReference type="AlphaFoldDB" id="A0A1D8NC44"/>
<name>A0A1D8NC44_YARLL</name>
<evidence type="ECO:0000256" key="1">
    <source>
        <dbReference type="SAM" id="MobiDB-lite"/>
    </source>
</evidence>
<dbReference type="RefSeq" id="XP_068138612.1">
    <property type="nucleotide sequence ID" value="XM_068282511.1"/>
</dbReference>
<proteinExistence type="predicted"/>
<organism evidence="2 3">
    <name type="scientific">Yarrowia lipolytica</name>
    <name type="common">Candida lipolytica</name>
    <dbReference type="NCBI Taxonomy" id="4952"/>
    <lineage>
        <taxon>Eukaryota</taxon>
        <taxon>Fungi</taxon>
        <taxon>Dikarya</taxon>
        <taxon>Ascomycota</taxon>
        <taxon>Saccharomycotina</taxon>
        <taxon>Dipodascomycetes</taxon>
        <taxon>Dipodascales</taxon>
        <taxon>Dipodascales incertae sedis</taxon>
        <taxon>Yarrowia</taxon>
    </lineage>
</organism>